<evidence type="ECO:0000256" key="1">
    <source>
        <dbReference type="SAM" id="MobiDB-lite"/>
    </source>
</evidence>
<organism evidence="3 4">
    <name type="scientific">Cellulosimicrobium funkei</name>
    <dbReference type="NCBI Taxonomy" id="264251"/>
    <lineage>
        <taxon>Bacteria</taxon>
        <taxon>Bacillati</taxon>
        <taxon>Actinomycetota</taxon>
        <taxon>Actinomycetes</taxon>
        <taxon>Micrococcales</taxon>
        <taxon>Promicromonosporaceae</taxon>
        <taxon>Cellulosimicrobium</taxon>
    </lineage>
</organism>
<protein>
    <recommendedName>
        <fullName evidence="2">Amidohydrolase 3 domain-containing protein</fullName>
    </recommendedName>
</protein>
<evidence type="ECO:0000259" key="2">
    <source>
        <dbReference type="Pfam" id="PF07969"/>
    </source>
</evidence>
<dbReference type="SUPFAM" id="SSF51338">
    <property type="entry name" value="Composite domain of metallo-dependent hydrolases"/>
    <property type="match status" value="1"/>
</dbReference>
<dbReference type="InterPro" id="IPR013108">
    <property type="entry name" value="Amidohydro_3"/>
</dbReference>
<dbReference type="Pfam" id="PF07969">
    <property type="entry name" value="Amidohydro_3"/>
    <property type="match status" value="1"/>
</dbReference>
<comment type="caution">
    <text evidence="3">The sequence shown here is derived from an EMBL/GenBank/DDBJ whole genome shotgun (WGS) entry which is preliminary data.</text>
</comment>
<dbReference type="PANTHER" id="PTHR43135">
    <property type="entry name" value="ALPHA-D-RIBOSE 1-METHYLPHOSPHONATE 5-TRIPHOSPHATE DIPHOSPHATASE"/>
    <property type="match status" value="1"/>
</dbReference>
<sequence length="459" mass="46382">MSPTTTVSGRVLPARNPGHGPRDLVDAPADYVLGGVTAVLPDAVVDDARVVVRSGRVVEVGPAPRGARPDLHGGGALLLPGLVDVHTDVLGHEVRPRPGARLPLPLAVRTAIARLAAGGVLTAFHGVAYGERTPVGLPAGEPEPREMLAALADDAAHADGARALHRLDVRCPAAVAELRAVLDEAASGTERDGPGGVPLVSHEDHTPGIGQYARPATMERWLVERAGMSAGAAHDHVARWRTDREARADVGAATLDWLGGLARAGRVRLAGHDPETTSDVEALVARGGAVAEFPTTVEAARAARAAGLVVVAGAPNAVRGGSHAANVSARELVALGLVDALASDYVPSAMLAAVDVLVREGLATLPAAVALVTSGPARAAGLTDRGALVPGARADLVLVRSRGGWSSVAATLRAASGPGSPGPDAAPSATGRRTTGQRSGQRSVHASGKPGRSSPPNFA</sequence>
<dbReference type="SUPFAM" id="SSF51556">
    <property type="entry name" value="Metallo-dependent hydrolases"/>
    <property type="match status" value="1"/>
</dbReference>
<proteinExistence type="predicted"/>
<dbReference type="PATRIC" id="fig|264251.5.peg.3606"/>
<feature type="compositionally biased region" description="Low complexity" evidence="1">
    <location>
        <begin position="414"/>
        <end position="443"/>
    </location>
</feature>
<evidence type="ECO:0000313" key="4">
    <source>
        <dbReference type="Proteomes" id="UP000035265"/>
    </source>
</evidence>
<feature type="region of interest" description="Disordered" evidence="1">
    <location>
        <begin position="1"/>
        <end position="23"/>
    </location>
</feature>
<dbReference type="RefSeq" id="WP_082141455.1">
    <property type="nucleotide sequence ID" value="NZ_JNBQ01000036.1"/>
</dbReference>
<dbReference type="GO" id="GO:0016810">
    <property type="term" value="F:hydrolase activity, acting on carbon-nitrogen (but not peptide) bonds"/>
    <property type="evidence" value="ECO:0007669"/>
    <property type="project" value="InterPro"/>
</dbReference>
<dbReference type="AlphaFoldDB" id="A0A0H2KIS9"/>
<feature type="region of interest" description="Disordered" evidence="1">
    <location>
        <begin position="186"/>
        <end position="211"/>
    </location>
</feature>
<feature type="region of interest" description="Disordered" evidence="1">
    <location>
        <begin position="413"/>
        <end position="459"/>
    </location>
</feature>
<evidence type="ECO:0000313" key="3">
    <source>
        <dbReference type="EMBL" id="KLN33376.1"/>
    </source>
</evidence>
<reference evidence="3 4" key="1">
    <citation type="submission" date="2014-05" db="EMBL/GenBank/DDBJ databases">
        <title>Cellulosimicrobium funkei U11 genome.</title>
        <authorList>
            <person name="Hu C."/>
            <person name="Gong Y."/>
            <person name="Wan W."/>
            <person name="Jiang M."/>
        </authorList>
    </citation>
    <scope>NUCLEOTIDE SEQUENCE [LARGE SCALE GENOMIC DNA]</scope>
    <source>
        <strain evidence="3 4">U11</strain>
    </source>
</reference>
<dbReference type="InterPro" id="IPR032466">
    <property type="entry name" value="Metal_Hydrolase"/>
</dbReference>
<name>A0A0H2KIS9_9MICO</name>
<dbReference type="InterPro" id="IPR051781">
    <property type="entry name" value="Metallo-dep_Hydrolase"/>
</dbReference>
<keyword evidence="4" id="KW-1185">Reference proteome</keyword>
<dbReference type="InterPro" id="IPR011059">
    <property type="entry name" value="Metal-dep_hydrolase_composite"/>
</dbReference>
<dbReference type="PANTHER" id="PTHR43135:SF3">
    <property type="entry name" value="ALPHA-D-RIBOSE 1-METHYLPHOSPHONATE 5-TRIPHOSPHATE DIPHOSPHATASE"/>
    <property type="match status" value="1"/>
</dbReference>
<dbReference type="Gene3D" id="3.20.20.140">
    <property type="entry name" value="Metal-dependent hydrolases"/>
    <property type="match status" value="2"/>
</dbReference>
<dbReference type="Proteomes" id="UP000035265">
    <property type="component" value="Unassembled WGS sequence"/>
</dbReference>
<feature type="domain" description="Amidohydrolase 3" evidence="2">
    <location>
        <begin position="278"/>
        <end position="399"/>
    </location>
</feature>
<accession>A0A0H2KIS9</accession>
<dbReference type="NCBIfam" id="NF011990">
    <property type="entry name" value="PRK15446.2-6"/>
    <property type="match status" value="1"/>
</dbReference>
<dbReference type="STRING" id="264251.FB00_17795"/>
<dbReference type="EMBL" id="JNBQ01000036">
    <property type="protein sequence ID" value="KLN33376.1"/>
    <property type="molecule type" value="Genomic_DNA"/>
</dbReference>
<gene>
    <name evidence="3" type="ORF">FB00_17795</name>
</gene>
<dbReference type="NCBIfam" id="NF011984">
    <property type="entry name" value="PRK15446.1-5"/>
    <property type="match status" value="1"/>
</dbReference>